<evidence type="ECO:0000256" key="7">
    <source>
        <dbReference type="ARBA" id="ARBA00022833"/>
    </source>
</evidence>
<protein>
    <submittedName>
        <fullName evidence="13">Site-2 protease family protein</fullName>
    </submittedName>
</protein>
<dbReference type="Gene3D" id="2.30.42.10">
    <property type="match status" value="1"/>
</dbReference>
<gene>
    <name evidence="13" type="ORF">GCM10009809_24400</name>
</gene>
<dbReference type="EMBL" id="BAAAPM010000004">
    <property type="protein sequence ID" value="GAA1727819.1"/>
    <property type="molecule type" value="Genomic_DNA"/>
</dbReference>
<evidence type="ECO:0000259" key="12">
    <source>
        <dbReference type="SMART" id="SM00228"/>
    </source>
</evidence>
<feature type="domain" description="PDZ" evidence="12">
    <location>
        <begin position="149"/>
        <end position="233"/>
    </location>
</feature>
<keyword evidence="8 11" id="KW-1133">Transmembrane helix</keyword>
<comment type="cofactor">
    <cofactor evidence="1">
        <name>Zn(2+)</name>
        <dbReference type="ChEBI" id="CHEBI:29105"/>
    </cofactor>
</comment>
<evidence type="ECO:0000256" key="1">
    <source>
        <dbReference type="ARBA" id="ARBA00001947"/>
    </source>
</evidence>
<keyword evidence="14" id="KW-1185">Reference proteome</keyword>
<keyword evidence="10 11" id="KW-0472">Membrane</keyword>
<evidence type="ECO:0000256" key="8">
    <source>
        <dbReference type="ARBA" id="ARBA00022989"/>
    </source>
</evidence>
<keyword evidence="7" id="KW-0862">Zinc</keyword>
<dbReference type="CDD" id="cd06163">
    <property type="entry name" value="S2P-M50_PDZ_RseP-like"/>
    <property type="match status" value="1"/>
</dbReference>
<dbReference type="Pfam" id="PF17820">
    <property type="entry name" value="PDZ_6"/>
    <property type="match status" value="1"/>
</dbReference>
<name>A0ABN2JIG1_9MICO</name>
<keyword evidence="4 13" id="KW-0645">Protease</keyword>
<reference evidence="13 14" key="1">
    <citation type="journal article" date="2019" name="Int. J. Syst. Evol. Microbiol.">
        <title>The Global Catalogue of Microorganisms (GCM) 10K type strain sequencing project: providing services to taxonomists for standard genome sequencing and annotation.</title>
        <authorList>
            <consortium name="The Broad Institute Genomics Platform"/>
            <consortium name="The Broad Institute Genome Sequencing Center for Infectious Disease"/>
            <person name="Wu L."/>
            <person name="Ma J."/>
        </authorList>
    </citation>
    <scope>NUCLEOTIDE SEQUENCE [LARGE SCALE GENOMIC DNA]</scope>
    <source>
        <strain evidence="13 14">JCM 15589</strain>
    </source>
</reference>
<dbReference type="InterPro" id="IPR004387">
    <property type="entry name" value="Pept_M50_Zn"/>
</dbReference>
<evidence type="ECO:0000256" key="6">
    <source>
        <dbReference type="ARBA" id="ARBA00022801"/>
    </source>
</evidence>
<evidence type="ECO:0000313" key="14">
    <source>
        <dbReference type="Proteomes" id="UP001501138"/>
    </source>
</evidence>
<comment type="subcellular location">
    <subcellularLocation>
        <location evidence="2">Membrane</location>
        <topology evidence="2">Multi-pass membrane protein</topology>
    </subcellularLocation>
</comment>
<feature type="transmembrane region" description="Helical" evidence="11">
    <location>
        <begin position="6"/>
        <end position="26"/>
    </location>
</feature>
<accession>A0ABN2JIG1</accession>
<dbReference type="PANTHER" id="PTHR42837">
    <property type="entry name" value="REGULATOR OF SIGMA-E PROTEASE RSEP"/>
    <property type="match status" value="1"/>
</dbReference>
<feature type="transmembrane region" description="Helical" evidence="11">
    <location>
        <begin position="354"/>
        <end position="375"/>
    </location>
</feature>
<dbReference type="SUPFAM" id="SSF50156">
    <property type="entry name" value="PDZ domain-like"/>
    <property type="match status" value="1"/>
</dbReference>
<keyword evidence="9" id="KW-0482">Metalloprotease</keyword>
<evidence type="ECO:0000256" key="5">
    <source>
        <dbReference type="ARBA" id="ARBA00022692"/>
    </source>
</evidence>
<sequence length="441" mass="45624">MAVDVLSVVVGIAVVLLGIVVSIALHEVGHMVPAKKFGVRVSEYMVGFGPTLWSRRKGETEYGVKAIPLGGYVRMVGMMPPAPAGTRPSRGFFGQVIADARDASVSEIRPGEEPRAFYHLSTPKKLVVMLGGPVMNLLIALVLTFVVLVAIGVPTVTTTVGAVSACTPTSTTAQGEPVCGADAAPSPAAAAGLQPGDEIVVWDGEAVTSWDQLSGLIAGSPDQQVPVVVERDGAQVPLTVTTAEREVAVVDAEGEAEVDAAGEPVTQTAGFLGVTPTQEYEPLPLSSVPAETWRMVSGTAAIIVTLPVQVAQTAVQAFTDEERSADGVVSIVGVGRLAVDVVAADAPVVATLQILLSLLASLNVALFVFNLIPLLPLDGGHVVNALYEGAKRTVARLRGLPRPAPADVARMMPVAYVMFVVLIGTGALLMIADVVDPVQLS</sequence>
<dbReference type="Pfam" id="PF02163">
    <property type="entry name" value="Peptidase_M50"/>
    <property type="match status" value="1"/>
</dbReference>
<proteinExistence type="inferred from homology"/>
<feature type="transmembrane region" description="Helical" evidence="11">
    <location>
        <begin position="126"/>
        <end position="151"/>
    </location>
</feature>
<keyword evidence="6" id="KW-0378">Hydrolase</keyword>
<dbReference type="InterPro" id="IPR041489">
    <property type="entry name" value="PDZ_6"/>
</dbReference>
<evidence type="ECO:0000256" key="11">
    <source>
        <dbReference type="SAM" id="Phobius"/>
    </source>
</evidence>
<dbReference type="SMART" id="SM00228">
    <property type="entry name" value="PDZ"/>
    <property type="match status" value="1"/>
</dbReference>
<evidence type="ECO:0000256" key="9">
    <source>
        <dbReference type="ARBA" id="ARBA00023049"/>
    </source>
</evidence>
<evidence type="ECO:0000256" key="3">
    <source>
        <dbReference type="ARBA" id="ARBA00007931"/>
    </source>
</evidence>
<dbReference type="GO" id="GO:0006508">
    <property type="term" value="P:proteolysis"/>
    <property type="evidence" value="ECO:0007669"/>
    <property type="project" value="UniProtKB-KW"/>
</dbReference>
<evidence type="ECO:0000313" key="13">
    <source>
        <dbReference type="EMBL" id="GAA1727819.1"/>
    </source>
</evidence>
<dbReference type="InterPro" id="IPR008915">
    <property type="entry name" value="Peptidase_M50"/>
</dbReference>
<dbReference type="InterPro" id="IPR036034">
    <property type="entry name" value="PDZ_sf"/>
</dbReference>
<dbReference type="InterPro" id="IPR001478">
    <property type="entry name" value="PDZ"/>
</dbReference>
<keyword evidence="5 11" id="KW-0812">Transmembrane</keyword>
<feature type="transmembrane region" description="Helical" evidence="11">
    <location>
        <begin position="414"/>
        <end position="432"/>
    </location>
</feature>
<evidence type="ECO:0000256" key="10">
    <source>
        <dbReference type="ARBA" id="ARBA00023136"/>
    </source>
</evidence>
<organism evidence="13 14">
    <name type="scientific">Isoptericola hypogeus</name>
    <dbReference type="NCBI Taxonomy" id="300179"/>
    <lineage>
        <taxon>Bacteria</taxon>
        <taxon>Bacillati</taxon>
        <taxon>Actinomycetota</taxon>
        <taxon>Actinomycetes</taxon>
        <taxon>Micrococcales</taxon>
        <taxon>Promicromonosporaceae</taxon>
        <taxon>Isoptericola</taxon>
    </lineage>
</organism>
<comment type="similarity">
    <text evidence="3">Belongs to the peptidase M50B family.</text>
</comment>
<comment type="caution">
    <text evidence="13">The sequence shown here is derived from an EMBL/GenBank/DDBJ whole genome shotgun (WGS) entry which is preliminary data.</text>
</comment>
<dbReference type="PANTHER" id="PTHR42837:SF2">
    <property type="entry name" value="MEMBRANE METALLOPROTEASE ARASP2, CHLOROPLASTIC-RELATED"/>
    <property type="match status" value="1"/>
</dbReference>
<dbReference type="Proteomes" id="UP001501138">
    <property type="component" value="Unassembled WGS sequence"/>
</dbReference>
<dbReference type="GO" id="GO:0008233">
    <property type="term" value="F:peptidase activity"/>
    <property type="evidence" value="ECO:0007669"/>
    <property type="project" value="UniProtKB-KW"/>
</dbReference>
<evidence type="ECO:0000256" key="4">
    <source>
        <dbReference type="ARBA" id="ARBA00022670"/>
    </source>
</evidence>
<evidence type="ECO:0000256" key="2">
    <source>
        <dbReference type="ARBA" id="ARBA00004141"/>
    </source>
</evidence>